<dbReference type="AlphaFoldDB" id="A0A0N4ULW6"/>
<dbReference type="PANTHER" id="PTHR15975">
    <property type="entry name" value="CCR4-NOT TRANSCRIPTION COMPLEX SUBUNIT 11"/>
    <property type="match status" value="1"/>
</dbReference>
<evidence type="ECO:0000256" key="7">
    <source>
        <dbReference type="ARBA" id="ARBA00023158"/>
    </source>
</evidence>
<evidence type="ECO:0000256" key="1">
    <source>
        <dbReference type="ARBA" id="ARBA00004123"/>
    </source>
</evidence>
<keyword evidence="8" id="KW-0804">Transcription</keyword>
<evidence type="ECO:0000256" key="9">
    <source>
        <dbReference type="ARBA" id="ARBA00023242"/>
    </source>
</evidence>
<evidence type="ECO:0000256" key="2">
    <source>
        <dbReference type="ARBA" id="ARBA00004496"/>
    </source>
</evidence>
<proteinExistence type="inferred from homology"/>
<evidence type="ECO:0000313" key="13">
    <source>
        <dbReference type="WBParaSite" id="DME_0000881201-mRNA-1"/>
    </source>
</evidence>
<evidence type="ECO:0000256" key="5">
    <source>
        <dbReference type="ARBA" id="ARBA00022490"/>
    </source>
</evidence>
<dbReference type="GO" id="GO:0005737">
    <property type="term" value="C:cytoplasm"/>
    <property type="evidence" value="ECO:0007669"/>
    <property type="project" value="UniProtKB-SubCell"/>
</dbReference>
<organism evidence="11 13">
    <name type="scientific">Dracunculus medinensis</name>
    <name type="common">Guinea worm</name>
    <dbReference type="NCBI Taxonomy" id="318479"/>
    <lineage>
        <taxon>Eukaryota</taxon>
        <taxon>Metazoa</taxon>
        <taxon>Ecdysozoa</taxon>
        <taxon>Nematoda</taxon>
        <taxon>Chromadorea</taxon>
        <taxon>Rhabditida</taxon>
        <taxon>Spirurina</taxon>
        <taxon>Dracunculoidea</taxon>
        <taxon>Dracunculidae</taxon>
        <taxon>Dracunculus</taxon>
    </lineage>
</organism>
<gene>
    <name evidence="10" type="ORF">DME_LOCUS2688</name>
</gene>
<dbReference type="GO" id="GO:0005634">
    <property type="term" value="C:nucleus"/>
    <property type="evidence" value="ECO:0007669"/>
    <property type="project" value="UniProtKB-SubCell"/>
</dbReference>
<sequence>MAICGHPTFCGTRMATYVQSLIGSSLNAEIRRKNWRELLKYYYSSVNDKLDGENKIDYDQLELSFIRLLPFQMILLLPTLGPMVLNPLKKTHPEEYELGRRTMIEKAVALIDDLLFYYELNKESVDTVVSLFLEIFVSVESNFYYRMDLNWTESSCGSNRKKSDDNFDTAIDYIYRLCTCNNKRLIDIGNAFIEKCHETNLSLVTLGSAILTGFRELIGHENITERIVLYFFLYRITDIENPIDRSKSLPKQLTEDALQHPYLAFFLYLFDFDIVGSNSSFHDFDQHFPHFTVASQEKMFISFLLTGHYNDVCHKTPSEIITHIVEYNDPRTNMLFDLSRHKASLRISQTMYPAMAKKIFPAIFPVADCSKSLSLFNIANVVSDFNKVLPNILTLPAPFLRISPTLMPPSDDEFQFLYPFLLEPLWIRDEKSNSVVAEQSDQFSISDSIQFDSLKEMVNNTEVESLAPELKQRLINSLPSTPELSTPNSCDEKIEKSTSSFSVCSLPNLFLASNSSIRYPSETDHINMEKKSLLNYEMAIELLKKALGTVIARTDAQKLADAIAADPTIADIVDIPFEKFPKFIDDNPTVAAAVIVGRITKNSNELPLFFELLIKMNVSVQAMEVVNKLCTQIDFPQDYLNRYISNCVQRCEDPNQSGFPQSRQVRMVCVFLSSLLRNRTWDVHPLSAELQSFGLKFSHVKEAASLYQEIIGAPQLNDANIANETTGIGNEQ</sequence>
<evidence type="ECO:0000256" key="8">
    <source>
        <dbReference type="ARBA" id="ARBA00023163"/>
    </source>
</evidence>
<reference evidence="10 12" key="2">
    <citation type="submission" date="2018-11" db="EMBL/GenBank/DDBJ databases">
        <authorList>
            <consortium name="Pathogen Informatics"/>
        </authorList>
    </citation>
    <scope>NUCLEOTIDE SEQUENCE [LARGE SCALE GENOMIC DNA]</scope>
</reference>
<comment type="similarity">
    <text evidence="3">Belongs to the CNOT11 family.</text>
</comment>
<evidence type="ECO:0000256" key="6">
    <source>
        <dbReference type="ARBA" id="ARBA00023015"/>
    </source>
</evidence>
<dbReference type="GO" id="GO:0030014">
    <property type="term" value="C:CCR4-NOT complex"/>
    <property type="evidence" value="ECO:0007669"/>
    <property type="project" value="InterPro"/>
</dbReference>
<dbReference type="PANTHER" id="PTHR15975:SF0">
    <property type="entry name" value="CCR4-NOT TRANSCRIPTION COMPLEX SUBUNIT 11"/>
    <property type="match status" value="1"/>
</dbReference>
<evidence type="ECO:0000313" key="10">
    <source>
        <dbReference type="EMBL" id="VDN52715.1"/>
    </source>
</evidence>
<name>A0A0N4ULW6_DRAME</name>
<evidence type="ECO:0000256" key="4">
    <source>
        <dbReference type="ARBA" id="ARBA00014872"/>
    </source>
</evidence>
<comment type="subcellular location">
    <subcellularLocation>
        <location evidence="2">Cytoplasm</location>
    </subcellularLocation>
    <subcellularLocation>
        <location evidence="1">Nucleus</location>
    </subcellularLocation>
</comment>
<dbReference type="Proteomes" id="UP000274756">
    <property type="component" value="Unassembled WGS sequence"/>
</dbReference>
<protein>
    <recommendedName>
        <fullName evidence="4">CCR4-NOT transcription complex subunit 11</fullName>
    </recommendedName>
</protein>
<dbReference type="STRING" id="318479.A0A0N4ULW6"/>
<dbReference type="InterPro" id="IPR019312">
    <property type="entry name" value="CNOT11"/>
</dbReference>
<dbReference type="GO" id="GO:0031047">
    <property type="term" value="P:regulatory ncRNA-mediated gene silencing"/>
    <property type="evidence" value="ECO:0007669"/>
    <property type="project" value="UniProtKB-KW"/>
</dbReference>
<evidence type="ECO:0000313" key="11">
    <source>
        <dbReference type="Proteomes" id="UP000038040"/>
    </source>
</evidence>
<keyword evidence="9" id="KW-0539">Nucleus</keyword>
<keyword evidence="12" id="KW-1185">Reference proteome</keyword>
<keyword evidence="5" id="KW-0963">Cytoplasm</keyword>
<dbReference type="Proteomes" id="UP000038040">
    <property type="component" value="Unplaced"/>
</dbReference>
<reference evidence="13" key="1">
    <citation type="submission" date="2017-02" db="UniProtKB">
        <authorList>
            <consortium name="WormBaseParasite"/>
        </authorList>
    </citation>
    <scope>IDENTIFICATION</scope>
</reference>
<evidence type="ECO:0000313" key="12">
    <source>
        <dbReference type="Proteomes" id="UP000274756"/>
    </source>
</evidence>
<dbReference type="EMBL" id="UYYG01000074">
    <property type="protein sequence ID" value="VDN52715.1"/>
    <property type="molecule type" value="Genomic_DNA"/>
</dbReference>
<keyword evidence="7" id="KW-0943">RNA-mediated gene silencing</keyword>
<evidence type="ECO:0000256" key="3">
    <source>
        <dbReference type="ARBA" id="ARBA00008030"/>
    </source>
</evidence>
<dbReference type="WBParaSite" id="DME_0000881201-mRNA-1">
    <property type="protein sequence ID" value="DME_0000881201-mRNA-1"/>
    <property type="gene ID" value="DME_0000881201"/>
</dbReference>
<dbReference type="InterPro" id="IPR012877">
    <property type="entry name" value="Dhs-27"/>
</dbReference>
<accession>A0A0N4ULW6</accession>
<dbReference type="OrthoDB" id="10265389at2759"/>
<dbReference type="Pfam" id="PF10155">
    <property type="entry name" value="CNOT11"/>
    <property type="match status" value="1"/>
</dbReference>
<dbReference type="Pfam" id="PF07914">
    <property type="entry name" value="DUF1679"/>
    <property type="match status" value="1"/>
</dbReference>
<keyword evidence="6" id="KW-0805">Transcription regulation</keyword>